<accession>A0A7W7IRY6</accession>
<proteinExistence type="predicted"/>
<dbReference type="EMBL" id="JACHKY010000004">
    <property type="protein sequence ID" value="MBB4798915.1"/>
    <property type="molecule type" value="Genomic_DNA"/>
</dbReference>
<evidence type="ECO:0000313" key="2">
    <source>
        <dbReference type="Proteomes" id="UP000539957"/>
    </source>
</evidence>
<evidence type="ECO:0000313" key="1">
    <source>
        <dbReference type="EMBL" id="MBB4798915.1"/>
    </source>
</evidence>
<dbReference type="RefSeq" id="WP_184271208.1">
    <property type="nucleotide sequence ID" value="NZ_JACHKY010000004.1"/>
</dbReference>
<protein>
    <submittedName>
        <fullName evidence="1">Uncharacterized protein</fullName>
    </submittedName>
</protein>
<organism evidence="1 2">
    <name type="scientific">Brevundimonas bullata</name>
    <dbReference type="NCBI Taxonomy" id="13160"/>
    <lineage>
        <taxon>Bacteria</taxon>
        <taxon>Pseudomonadati</taxon>
        <taxon>Pseudomonadota</taxon>
        <taxon>Alphaproteobacteria</taxon>
        <taxon>Caulobacterales</taxon>
        <taxon>Caulobacteraceae</taxon>
        <taxon>Brevundimonas</taxon>
    </lineage>
</organism>
<gene>
    <name evidence="1" type="ORF">HNP32_002669</name>
</gene>
<comment type="caution">
    <text evidence="1">The sequence shown here is derived from an EMBL/GenBank/DDBJ whole genome shotgun (WGS) entry which is preliminary data.</text>
</comment>
<dbReference type="AlphaFoldDB" id="A0A7W7IRY6"/>
<sequence length="193" mass="21200">MLIMLLSLALAQSPPANDPCGYDRAAMMAQPIRDFDQNPSGWRMVAKSPGCEAQAADLIKAYRRANWAAHKPAEIHTSYWHEGQMRAAAGQDQAAIPLLMAGVNPYPLHGKEIYAQGTVAFLNRDRRGLEDARARLAALPVPPDWSEMQAAAASRDVTLAWPPNLDILDRLLACFDRPYSEAYGDCRPETSAP</sequence>
<dbReference type="Proteomes" id="UP000539957">
    <property type="component" value="Unassembled WGS sequence"/>
</dbReference>
<reference evidence="1 2" key="1">
    <citation type="submission" date="2020-08" db="EMBL/GenBank/DDBJ databases">
        <title>Functional genomics of gut bacteria from endangered species of beetles.</title>
        <authorList>
            <person name="Carlos-Shanley C."/>
        </authorList>
    </citation>
    <scope>NUCLEOTIDE SEQUENCE [LARGE SCALE GENOMIC DNA]</scope>
    <source>
        <strain evidence="1 2">S00123</strain>
    </source>
</reference>
<keyword evidence="2" id="KW-1185">Reference proteome</keyword>
<name>A0A7W7IRY6_9CAUL</name>